<organism evidence="8 9">
    <name type="scientific">Caldalkalibacillus uzonensis</name>
    <dbReference type="NCBI Taxonomy" id="353224"/>
    <lineage>
        <taxon>Bacteria</taxon>
        <taxon>Bacillati</taxon>
        <taxon>Bacillota</taxon>
        <taxon>Bacilli</taxon>
        <taxon>Bacillales</taxon>
        <taxon>Bacillaceae</taxon>
        <taxon>Caldalkalibacillus</taxon>
    </lineage>
</organism>
<evidence type="ECO:0000259" key="7">
    <source>
        <dbReference type="PROSITE" id="PS50983"/>
    </source>
</evidence>
<feature type="region of interest" description="Disordered" evidence="5">
    <location>
        <begin position="27"/>
        <end position="60"/>
    </location>
</feature>
<dbReference type="EMBL" id="JAUSUQ010000021">
    <property type="protein sequence ID" value="MDQ0340848.1"/>
    <property type="molecule type" value="Genomic_DNA"/>
</dbReference>
<dbReference type="CDD" id="cd01146">
    <property type="entry name" value="FhuD"/>
    <property type="match status" value="1"/>
</dbReference>
<evidence type="ECO:0000256" key="6">
    <source>
        <dbReference type="SAM" id="SignalP"/>
    </source>
</evidence>
<evidence type="ECO:0000256" key="2">
    <source>
        <dbReference type="ARBA" id="ARBA00008814"/>
    </source>
</evidence>
<dbReference type="PANTHER" id="PTHR30532:SF21">
    <property type="entry name" value="SIDEROPHORE-BINDING LIPOPROTEIN YFIY-RELATED"/>
    <property type="match status" value="1"/>
</dbReference>
<name>A0ABU0CX84_9BACI</name>
<comment type="similarity">
    <text evidence="2">Belongs to the bacterial solute-binding protein 8 family.</text>
</comment>
<keyword evidence="4 6" id="KW-0732">Signal</keyword>
<evidence type="ECO:0000256" key="3">
    <source>
        <dbReference type="ARBA" id="ARBA00022448"/>
    </source>
</evidence>
<keyword evidence="3" id="KW-0813">Transport</keyword>
<evidence type="ECO:0000313" key="8">
    <source>
        <dbReference type="EMBL" id="MDQ0340848.1"/>
    </source>
</evidence>
<protein>
    <submittedName>
        <fullName evidence="8">Iron complex transport system substrate-binding protein</fullName>
    </submittedName>
</protein>
<evidence type="ECO:0000313" key="9">
    <source>
        <dbReference type="Proteomes" id="UP001232445"/>
    </source>
</evidence>
<sequence length="338" mass="37459">MYTLKARHWLILSLCLVLTLALVGCSTGTETSGEDTQSADATDETAAEGEQHEQEAAGEGPYIVEHAMGTTEIPETPERVVILTNEGTEALLAMGVKPVGAVQSWLGDPWYDHISDQMEGVEVVGLESEVNLEAIAALQPDLIIGNKLRQEAIYDQLSNIAPTVFSETLKGDWKENFAFYAKALNREEKGQEVLQAFDDRVAELSEKLGDELNKEVSLVRFLAGTARIYYKDSFPGVILDQLGFKRPENQDKDEFAEEVTKERIPEMEGDILFYFTYETGDGEASSTEEDWTSDPLWQNLEVVKSGNVHKVDDAIWNTAGGVIAANLMLDDIEELFLK</sequence>
<dbReference type="PROSITE" id="PS51257">
    <property type="entry name" value="PROKAR_LIPOPROTEIN"/>
    <property type="match status" value="1"/>
</dbReference>
<dbReference type="Gene3D" id="3.40.50.1980">
    <property type="entry name" value="Nitrogenase molybdenum iron protein domain"/>
    <property type="match status" value="2"/>
</dbReference>
<accession>A0ABU0CX84</accession>
<dbReference type="PANTHER" id="PTHR30532">
    <property type="entry name" value="IRON III DICITRATE-BINDING PERIPLASMIC PROTEIN"/>
    <property type="match status" value="1"/>
</dbReference>
<comment type="subcellular location">
    <subcellularLocation>
        <location evidence="1">Cell membrane</location>
        <topology evidence="1">Lipid-anchor</topology>
    </subcellularLocation>
</comment>
<dbReference type="RefSeq" id="WP_307343191.1">
    <property type="nucleotide sequence ID" value="NZ_JAUSUQ010000021.1"/>
</dbReference>
<feature type="chain" id="PRO_5046119126" evidence="6">
    <location>
        <begin position="24"/>
        <end position="338"/>
    </location>
</feature>
<feature type="signal peptide" evidence="6">
    <location>
        <begin position="1"/>
        <end position="23"/>
    </location>
</feature>
<comment type="caution">
    <text evidence="8">The sequence shown here is derived from an EMBL/GenBank/DDBJ whole genome shotgun (WGS) entry which is preliminary data.</text>
</comment>
<dbReference type="Proteomes" id="UP001232445">
    <property type="component" value="Unassembled WGS sequence"/>
</dbReference>
<gene>
    <name evidence="8" type="ORF">J2S00_003688</name>
</gene>
<dbReference type="InterPro" id="IPR002491">
    <property type="entry name" value="ABC_transptr_periplasmic_BD"/>
</dbReference>
<keyword evidence="9" id="KW-1185">Reference proteome</keyword>
<evidence type="ECO:0000256" key="4">
    <source>
        <dbReference type="ARBA" id="ARBA00022729"/>
    </source>
</evidence>
<feature type="domain" description="Fe/B12 periplasmic-binding" evidence="7">
    <location>
        <begin position="79"/>
        <end position="338"/>
    </location>
</feature>
<reference evidence="8 9" key="1">
    <citation type="submission" date="2023-07" db="EMBL/GenBank/DDBJ databases">
        <title>Genomic Encyclopedia of Type Strains, Phase IV (KMG-IV): sequencing the most valuable type-strain genomes for metagenomic binning, comparative biology and taxonomic classification.</title>
        <authorList>
            <person name="Goeker M."/>
        </authorList>
    </citation>
    <scope>NUCLEOTIDE SEQUENCE [LARGE SCALE GENOMIC DNA]</scope>
    <source>
        <strain evidence="8 9">DSM 17740</strain>
    </source>
</reference>
<evidence type="ECO:0000256" key="5">
    <source>
        <dbReference type="SAM" id="MobiDB-lite"/>
    </source>
</evidence>
<evidence type="ECO:0000256" key="1">
    <source>
        <dbReference type="ARBA" id="ARBA00004193"/>
    </source>
</evidence>
<dbReference type="InterPro" id="IPR051313">
    <property type="entry name" value="Bact_iron-sidero_bind"/>
</dbReference>
<dbReference type="PROSITE" id="PS50983">
    <property type="entry name" value="FE_B12_PBP"/>
    <property type="match status" value="1"/>
</dbReference>
<proteinExistence type="inferred from homology"/>
<dbReference type="SUPFAM" id="SSF53807">
    <property type="entry name" value="Helical backbone' metal receptor"/>
    <property type="match status" value="1"/>
</dbReference>
<dbReference type="Pfam" id="PF01497">
    <property type="entry name" value="Peripla_BP_2"/>
    <property type="match status" value="1"/>
</dbReference>